<organism evidence="2 3">
    <name type="scientific">Luoshenia tenuis</name>
    <dbReference type="NCBI Taxonomy" id="2763654"/>
    <lineage>
        <taxon>Bacteria</taxon>
        <taxon>Bacillati</taxon>
        <taxon>Bacillota</taxon>
        <taxon>Clostridia</taxon>
        <taxon>Christensenellales</taxon>
        <taxon>Christensenellaceae</taxon>
        <taxon>Luoshenia</taxon>
    </lineage>
</organism>
<dbReference type="AlphaFoldDB" id="A0A926CX92"/>
<dbReference type="Proteomes" id="UP000654279">
    <property type="component" value="Unassembled WGS sequence"/>
</dbReference>
<evidence type="ECO:0000313" key="3">
    <source>
        <dbReference type="Proteomes" id="UP000654279"/>
    </source>
</evidence>
<proteinExistence type="predicted"/>
<evidence type="ECO:0000313" key="2">
    <source>
        <dbReference type="EMBL" id="MBC8528385.1"/>
    </source>
</evidence>
<feature type="chain" id="PRO_5038559094" description="Lipoprotein" evidence="1">
    <location>
        <begin position="24"/>
        <end position="183"/>
    </location>
</feature>
<keyword evidence="1" id="KW-0732">Signal</keyword>
<evidence type="ECO:0008006" key="4">
    <source>
        <dbReference type="Google" id="ProtNLM"/>
    </source>
</evidence>
<gene>
    <name evidence="2" type="ORF">H8699_02890</name>
</gene>
<keyword evidence="3" id="KW-1185">Reference proteome</keyword>
<dbReference type="PROSITE" id="PS51257">
    <property type="entry name" value="PROKAR_LIPOPROTEIN"/>
    <property type="match status" value="1"/>
</dbReference>
<name>A0A926CX92_9FIRM</name>
<evidence type="ECO:0000256" key="1">
    <source>
        <dbReference type="SAM" id="SignalP"/>
    </source>
</evidence>
<protein>
    <recommendedName>
        <fullName evidence="4">Lipoprotein</fullName>
    </recommendedName>
</protein>
<sequence length="183" mass="19956">MKKGFVILSVLMLVTVIFAGCTAAPASNGGSGTAQTSGETFDAGNVNALVPNGWKAFTVSDLFDDYEGDTNPNSFSIYKGAQDEFDQLTKPGLQITYYGKDTTMMEPWKDLYENTEDISPFTLGAYTWEGFTGKSNDYPVAILWAEDGDEQFQVNIWLENGGQKLTLEDADVQAILTSISPTK</sequence>
<accession>A0A926CX92</accession>
<reference evidence="2" key="1">
    <citation type="submission" date="2020-08" db="EMBL/GenBank/DDBJ databases">
        <title>Genome public.</title>
        <authorList>
            <person name="Liu C."/>
            <person name="Sun Q."/>
        </authorList>
    </citation>
    <scope>NUCLEOTIDE SEQUENCE</scope>
    <source>
        <strain evidence="2">NSJ-44</strain>
    </source>
</reference>
<comment type="caution">
    <text evidence="2">The sequence shown here is derived from an EMBL/GenBank/DDBJ whole genome shotgun (WGS) entry which is preliminary data.</text>
</comment>
<dbReference type="EMBL" id="JACRSO010000001">
    <property type="protein sequence ID" value="MBC8528385.1"/>
    <property type="molecule type" value="Genomic_DNA"/>
</dbReference>
<dbReference type="RefSeq" id="WP_249284405.1">
    <property type="nucleotide sequence ID" value="NZ_JACRSO010000001.1"/>
</dbReference>
<feature type="signal peptide" evidence="1">
    <location>
        <begin position="1"/>
        <end position="23"/>
    </location>
</feature>